<evidence type="ECO:0000256" key="1">
    <source>
        <dbReference type="ARBA" id="ARBA00010919"/>
    </source>
</evidence>
<feature type="region of interest" description="Disordered" evidence="6">
    <location>
        <begin position="118"/>
        <end position="139"/>
    </location>
</feature>
<dbReference type="Proteomes" id="UP000002852">
    <property type="component" value="Unassembled WGS sequence"/>
</dbReference>
<keyword evidence="8" id="KW-1185">Reference proteome</keyword>
<proteinExistence type="inferred from homology"/>
<feature type="compositionally biased region" description="Basic and acidic residues" evidence="6">
    <location>
        <begin position="1"/>
        <end position="16"/>
    </location>
</feature>
<reference evidence="8" key="1">
    <citation type="submission" date="2012-01" db="EMBL/GenBank/DDBJ databases">
        <authorList>
            <person name="Walter R."/>
            <person name="Schartl M."/>
            <person name="Warren W."/>
        </authorList>
    </citation>
    <scope>NUCLEOTIDE SEQUENCE [LARGE SCALE GENOMIC DNA]</scope>
    <source>
        <strain evidence="8">JP 163 A</strain>
    </source>
</reference>
<dbReference type="Ensembl" id="ENSXMAT00000042293.1">
    <property type="protein sequence ID" value="ENSXMAP00000030543.1"/>
    <property type="gene ID" value="ENSXMAG00000014681.2"/>
</dbReference>
<dbReference type="SUPFAM" id="SSF57829">
    <property type="entry name" value="Zn-binding ribosomal proteins"/>
    <property type="match status" value="1"/>
</dbReference>
<dbReference type="AlphaFoldDB" id="A0A3B5QI07"/>
<keyword evidence="5" id="KW-0479">Metal-binding</keyword>
<dbReference type="InterPro" id="IPR000592">
    <property type="entry name" value="Ribosomal_eS27"/>
</dbReference>
<comment type="similarity">
    <text evidence="1 5">Belongs to the eukaryotic ribosomal protein eS27 family.</text>
</comment>
<dbReference type="GeneTree" id="ENSGT00950000182891"/>
<dbReference type="GO" id="GO:0005840">
    <property type="term" value="C:ribosome"/>
    <property type="evidence" value="ECO:0007669"/>
    <property type="project" value="UniProtKB-KW"/>
</dbReference>
<organism evidence="7 8">
    <name type="scientific">Xiphophorus maculatus</name>
    <name type="common">Southern platyfish</name>
    <name type="synonym">Platypoecilus maculatus</name>
    <dbReference type="NCBI Taxonomy" id="8083"/>
    <lineage>
        <taxon>Eukaryota</taxon>
        <taxon>Metazoa</taxon>
        <taxon>Chordata</taxon>
        <taxon>Craniata</taxon>
        <taxon>Vertebrata</taxon>
        <taxon>Euteleostomi</taxon>
        <taxon>Actinopterygii</taxon>
        <taxon>Neopterygii</taxon>
        <taxon>Teleostei</taxon>
        <taxon>Neoteleostei</taxon>
        <taxon>Acanthomorphata</taxon>
        <taxon>Ovalentaria</taxon>
        <taxon>Atherinomorphae</taxon>
        <taxon>Cyprinodontiformes</taxon>
        <taxon>Poeciliidae</taxon>
        <taxon>Poeciliinae</taxon>
        <taxon>Xiphophorus</taxon>
    </lineage>
</organism>
<keyword evidence="2 5" id="KW-0862">Zinc</keyword>
<comment type="cofactor">
    <cofactor evidence="5">
        <name>Zn(2+)</name>
        <dbReference type="ChEBI" id="CHEBI:29105"/>
    </cofactor>
    <text evidence="5">Binds 1 zinc ion per subunit.</text>
</comment>
<sequence length="197" mass="21430">MPLAKDLLHPSPEEEKRRHKKKRLVQSPNSYFMDVKCPGCYKITTVFSHAQTVVLCVGCSTVLCQPTGGKARLTEGGGWRSSVWTACWTAAASGTGSPPSAPPRSSPGCRCASSAPPCSPAPPPARRTSGSASARQFGGGITPTLDRGFVFRELQLQLKQFNLQFRKIWFIGKIRNCSGVCCEQIQTVMFHELEDLS</sequence>
<evidence type="ECO:0000256" key="3">
    <source>
        <dbReference type="ARBA" id="ARBA00022980"/>
    </source>
</evidence>
<dbReference type="HAMAP" id="MF_00371">
    <property type="entry name" value="Ribosomal_eS27"/>
    <property type="match status" value="1"/>
</dbReference>
<dbReference type="GO" id="GO:1990904">
    <property type="term" value="C:ribonucleoprotein complex"/>
    <property type="evidence" value="ECO:0007669"/>
    <property type="project" value="UniProtKB-KW"/>
</dbReference>
<keyword evidence="4 5" id="KW-0687">Ribonucleoprotein</keyword>
<reference evidence="7" key="3">
    <citation type="submission" date="2025-08" db="UniProtKB">
        <authorList>
            <consortium name="Ensembl"/>
        </authorList>
    </citation>
    <scope>IDENTIFICATION</scope>
    <source>
        <strain evidence="7">JP 163 A</strain>
    </source>
</reference>
<reference evidence="8" key="2">
    <citation type="journal article" date="2013" name="Nat. Genet.">
        <title>The genome of the platyfish, Xiphophorus maculatus, provides insights into evolutionary adaptation and several complex traits.</title>
        <authorList>
            <person name="Schartl M."/>
            <person name="Walter R.B."/>
            <person name="Shen Y."/>
            <person name="Garcia T."/>
            <person name="Catchen J."/>
            <person name="Amores A."/>
            <person name="Braasch I."/>
            <person name="Chalopin D."/>
            <person name="Volff J.N."/>
            <person name="Lesch K.P."/>
            <person name="Bisazza A."/>
            <person name="Minx P."/>
            <person name="Hillier L."/>
            <person name="Wilson R.K."/>
            <person name="Fuerstenberg S."/>
            <person name="Boore J."/>
            <person name="Searle S."/>
            <person name="Postlethwait J.H."/>
            <person name="Warren W.C."/>
        </authorList>
    </citation>
    <scope>NUCLEOTIDE SEQUENCE [LARGE SCALE GENOMIC DNA]</scope>
    <source>
        <strain evidence="8">JP 163 A</strain>
    </source>
</reference>
<keyword evidence="3 5" id="KW-0689">Ribosomal protein</keyword>
<evidence type="ECO:0000256" key="6">
    <source>
        <dbReference type="SAM" id="MobiDB-lite"/>
    </source>
</evidence>
<feature type="compositionally biased region" description="Low complexity" evidence="6">
    <location>
        <begin position="126"/>
        <end position="135"/>
    </location>
</feature>
<dbReference type="PROSITE" id="PS01168">
    <property type="entry name" value="RIBOSOMAL_S27E"/>
    <property type="match status" value="1"/>
</dbReference>
<name>A0A3B5QI07_XIPMA</name>
<dbReference type="Gene3D" id="2.20.25.100">
    <property type="entry name" value="Zn-binding ribosomal proteins"/>
    <property type="match status" value="1"/>
</dbReference>
<evidence type="ECO:0000256" key="2">
    <source>
        <dbReference type="ARBA" id="ARBA00022833"/>
    </source>
</evidence>
<accession>A0A3B5QI07</accession>
<feature type="region of interest" description="Disordered" evidence="6">
    <location>
        <begin position="1"/>
        <end position="23"/>
    </location>
</feature>
<evidence type="ECO:0000313" key="8">
    <source>
        <dbReference type="Proteomes" id="UP000002852"/>
    </source>
</evidence>
<dbReference type="InterPro" id="IPR023407">
    <property type="entry name" value="Ribosomal_eS27_Zn-bd_dom_sf"/>
</dbReference>
<dbReference type="STRING" id="8083.ENSXMAP00000030543"/>
<dbReference type="Pfam" id="PF01667">
    <property type="entry name" value="Ribosomal_S27e"/>
    <property type="match status" value="1"/>
</dbReference>
<evidence type="ECO:0000313" key="7">
    <source>
        <dbReference type="Ensembl" id="ENSXMAP00000030543.1"/>
    </source>
</evidence>
<dbReference type="InterPro" id="IPR011332">
    <property type="entry name" value="Ribosomal_zn-bd"/>
</dbReference>
<dbReference type="PANTHER" id="PTHR11594">
    <property type="entry name" value="40S RIBOSOMAL PROTEIN S27"/>
    <property type="match status" value="1"/>
</dbReference>
<evidence type="ECO:0000256" key="5">
    <source>
        <dbReference type="RuleBase" id="RU000671"/>
    </source>
</evidence>
<reference evidence="7" key="4">
    <citation type="submission" date="2025-09" db="UniProtKB">
        <authorList>
            <consortium name="Ensembl"/>
        </authorList>
    </citation>
    <scope>IDENTIFICATION</scope>
    <source>
        <strain evidence="7">JP 163 A</strain>
    </source>
</reference>
<dbReference type="FunFam" id="2.20.25.100:FF:000001">
    <property type="entry name" value="40S ribosomal protein S27"/>
    <property type="match status" value="1"/>
</dbReference>
<dbReference type="InParanoid" id="A0A3B5QI07"/>
<dbReference type="GO" id="GO:0008270">
    <property type="term" value="F:zinc ion binding"/>
    <property type="evidence" value="ECO:0007669"/>
    <property type="project" value="UniProtKB-KW"/>
</dbReference>
<keyword evidence="5" id="KW-0863">Zinc-finger</keyword>
<dbReference type="GO" id="GO:0003735">
    <property type="term" value="F:structural constituent of ribosome"/>
    <property type="evidence" value="ECO:0007669"/>
    <property type="project" value="InterPro"/>
</dbReference>
<evidence type="ECO:0000256" key="4">
    <source>
        <dbReference type="ARBA" id="ARBA00023274"/>
    </source>
</evidence>
<dbReference type="GO" id="GO:0006412">
    <property type="term" value="P:translation"/>
    <property type="evidence" value="ECO:0007669"/>
    <property type="project" value="InterPro"/>
</dbReference>
<protein>
    <recommendedName>
        <fullName evidence="5">40S ribosomal protein S27</fullName>
    </recommendedName>
</protein>